<dbReference type="SUPFAM" id="SSF160240">
    <property type="entry name" value="Cation efflux protein cytoplasmic domain-like"/>
    <property type="match status" value="1"/>
</dbReference>
<feature type="transmembrane region" description="Helical" evidence="10">
    <location>
        <begin position="53"/>
        <end position="74"/>
    </location>
</feature>
<keyword evidence="6 10" id="KW-1133">Transmembrane helix</keyword>
<feature type="transmembrane region" description="Helical" evidence="10">
    <location>
        <begin position="86"/>
        <end position="105"/>
    </location>
</feature>
<keyword evidence="5" id="KW-0862">Zinc</keyword>
<evidence type="ECO:0000313" key="14">
    <source>
        <dbReference type="Proteomes" id="UP000015455"/>
    </source>
</evidence>
<keyword evidence="8 10" id="KW-0472">Membrane</keyword>
<comment type="similarity">
    <text evidence="2">Belongs to the cation diffusion facilitator (CDF) transporter (TC 2.A.4) family. SLC30A subfamily.</text>
</comment>
<feature type="compositionally biased region" description="Basic and acidic residues" evidence="9">
    <location>
        <begin position="22"/>
        <end position="38"/>
    </location>
</feature>
<dbReference type="SUPFAM" id="SSF161111">
    <property type="entry name" value="Cation efflux protein transmembrane domain-like"/>
    <property type="match status" value="1"/>
</dbReference>
<gene>
    <name evidence="13" type="ORF">M622_14490</name>
</gene>
<dbReference type="GO" id="GO:0005385">
    <property type="term" value="F:zinc ion transmembrane transporter activity"/>
    <property type="evidence" value="ECO:0007669"/>
    <property type="project" value="TreeGrafter"/>
</dbReference>
<dbReference type="NCBIfam" id="TIGR01297">
    <property type="entry name" value="CDF"/>
    <property type="match status" value="1"/>
</dbReference>
<feature type="transmembrane region" description="Helical" evidence="10">
    <location>
        <begin position="187"/>
        <end position="210"/>
    </location>
</feature>
<dbReference type="InterPro" id="IPR050681">
    <property type="entry name" value="CDF/SLC30A"/>
</dbReference>
<evidence type="ECO:0000313" key="13">
    <source>
        <dbReference type="EMBL" id="EPZ15715.1"/>
    </source>
</evidence>
<proteinExistence type="inferred from homology"/>
<dbReference type="Pfam" id="PF01545">
    <property type="entry name" value="Cation_efflux"/>
    <property type="match status" value="1"/>
</dbReference>
<dbReference type="GO" id="GO:0005886">
    <property type="term" value="C:plasma membrane"/>
    <property type="evidence" value="ECO:0007669"/>
    <property type="project" value="TreeGrafter"/>
</dbReference>
<dbReference type="InterPro" id="IPR027469">
    <property type="entry name" value="Cation_efflux_TMD_sf"/>
</dbReference>
<evidence type="ECO:0000256" key="10">
    <source>
        <dbReference type="SAM" id="Phobius"/>
    </source>
</evidence>
<evidence type="ECO:0000256" key="4">
    <source>
        <dbReference type="ARBA" id="ARBA00022692"/>
    </source>
</evidence>
<dbReference type="RefSeq" id="WP_021249203.1">
    <property type="nucleotide sequence ID" value="NZ_ATJV01000051.1"/>
</dbReference>
<evidence type="ECO:0000259" key="12">
    <source>
        <dbReference type="Pfam" id="PF16916"/>
    </source>
</evidence>
<keyword evidence="7" id="KW-0406">Ion transport</keyword>
<name>S9ZEK3_9RHOO</name>
<keyword evidence="3" id="KW-0813">Transport</keyword>
<dbReference type="OrthoDB" id="271709at2"/>
<evidence type="ECO:0000256" key="2">
    <source>
        <dbReference type="ARBA" id="ARBA00008873"/>
    </source>
</evidence>
<feature type="transmembrane region" description="Helical" evidence="10">
    <location>
        <begin position="121"/>
        <end position="140"/>
    </location>
</feature>
<organism evidence="13 14">
    <name type="scientific">Thauera terpenica 58Eu</name>
    <dbReference type="NCBI Taxonomy" id="1348657"/>
    <lineage>
        <taxon>Bacteria</taxon>
        <taxon>Pseudomonadati</taxon>
        <taxon>Pseudomonadota</taxon>
        <taxon>Betaproteobacteria</taxon>
        <taxon>Rhodocyclales</taxon>
        <taxon>Zoogloeaceae</taxon>
        <taxon>Thauera</taxon>
    </lineage>
</organism>
<evidence type="ECO:0008006" key="15">
    <source>
        <dbReference type="Google" id="ProtNLM"/>
    </source>
</evidence>
<feature type="compositionally biased region" description="Basic and acidic residues" evidence="9">
    <location>
        <begin position="1"/>
        <end position="13"/>
    </location>
</feature>
<dbReference type="AlphaFoldDB" id="S9ZEK3"/>
<keyword evidence="4 10" id="KW-0812">Transmembrane</keyword>
<dbReference type="Proteomes" id="UP000015455">
    <property type="component" value="Unassembled WGS sequence"/>
</dbReference>
<feature type="transmembrane region" description="Helical" evidence="10">
    <location>
        <begin position="152"/>
        <end position="175"/>
    </location>
</feature>
<evidence type="ECO:0000256" key="6">
    <source>
        <dbReference type="ARBA" id="ARBA00022989"/>
    </source>
</evidence>
<dbReference type="PANTHER" id="PTHR11562">
    <property type="entry name" value="CATION EFFLUX PROTEIN/ ZINC TRANSPORTER"/>
    <property type="match status" value="1"/>
</dbReference>
<feature type="region of interest" description="Disordered" evidence="9">
    <location>
        <begin position="1"/>
        <end position="48"/>
    </location>
</feature>
<evidence type="ECO:0000256" key="3">
    <source>
        <dbReference type="ARBA" id="ARBA00022448"/>
    </source>
</evidence>
<evidence type="ECO:0000256" key="8">
    <source>
        <dbReference type="ARBA" id="ARBA00023136"/>
    </source>
</evidence>
<feature type="domain" description="Cation efflux protein cytoplasmic" evidence="12">
    <location>
        <begin position="252"/>
        <end position="321"/>
    </location>
</feature>
<evidence type="ECO:0000256" key="7">
    <source>
        <dbReference type="ARBA" id="ARBA00023065"/>
    </source>
</evidence>
<evidence type="ECO:0000256" key="1">
    <source>
        <dbReference type="ARBA" id="ARBA00004141"/>
    </source>
</evidence>
<dbReference type="eggNOG" id="COG1230">
    <property type="taxonomic scope" value="Bacteria"/>
</dbReference>
<dbReference type="PATRIC" id="fig|1348657.5.peg.1782"/>
<dbReference type="InterPro" id="IPR036837">
    <property type="entry name" value="Cation_efflux_CTD_sf"/>
</dbReference>
<dbReference type="InterPro" id="IPR058533">
    <property type="entry name" value="Cation_efflux_TM"/>
</dbReference>
<comment type="caution">
    <text evidence="13">The sequence shown here is derived from an EMBL/GenBank/DDBJ whole genome shotgun (WGS) entry which is preliminary data.</text>
</comment>
<dbReference type="EMBL" id="ATJV01000051">
    <property type="protein sequence ID" value="EPZ15715.1"/>
    <property type="molecule type" value="Genomic_DNA"/>
</dbReference>
<evidence type="ECO:0000256" key="5">
    <source>
        <dbReference type="ARBA" id="ARBA00022906"/>
    </source>
</evidence>
<protein>
    <recommendedName>
        <fullName evidence="15">Cation transporter</fullName>
    </recommendedName>
</protein>
<feature type="domain" description="Cation efflux protein transmembrane" evidence="11">
    <location>
        <begin position="56"/>
        <end position="244"/>
    </location>
</feature>
<comment type="subcellular location">
    <subcellularLocation>
        <location evidence="1">Membrane</location>
        <topology evidence="1">Multi-pass membrane protein</topology>
    </subcellularLocation>
</comment>
<keyword evidence="5" id="KW-0864">Zinc transport</keyword>
<sequence length="342" mass="36763">MPHSPTPEHDHKAGHAHAAHKPRSDHAHNHGHQHDHGHGHGHGHHHDHSASRYLPLALLLTLGFAGVEAVAGWWSGSLALLGDAGHMVTDAFSLGLAAIAARVALRPASARHSYGLRRVEALTALTNSLFMLAIVALLLWHAVLRLLEPREIAGQTVTLVALGGLLINIVVAWLLTRGEGDLNTRAALLHVIGDLLGSVAALASGLVIQFTNWTPIDPLLTMLICGLILFSTLSLLRKVLHTLLEGVPEGLSLPEVGRAMAGVPGVRSVHDLHIWSLDSRRAALSAHIVLSDAQHWPAILEAERHLLHERFGIDHITLQPELPAAEPMVFVPSRSAAATDRR</sequence>
<dbReference type="Gene3D" id="1.20.1510.10">
    <property type="entry name" value="Cation efflux protein transmembrane domain"/>
    <property type="match status" value="1"/>
</dbReference>
<feature type="transmembrane region" description="Helical" evidence="10">
    <location>
        <begin position="216"/>
        <end position="236"/>
    </location>
</feature>
<dbReference type="Pfam" id="PF16916">
    <property type="entry name" value="ZT_dimer"/>
    <property type="match status" value="1"/>
</dbReference>
<dbReference type="STRING" id="1348657.M622_14490"/>
<reference evidence="13 14" key="1">
    <citation type="submission" date="2013-06" db="EMBL/GenBank/DDBJ databases">
        <title>Draft genome sequence of Thauera terpenica.</title>
        <authorList>
            <person name="Liu B."/>
            <person name="Frostegard A.H."/>
            <person name="Shapleigh J.P."/>
        </authorList>
    </citation>
    <scope>NUCLEOTIDE SEQUENCE [LARGE SCALE GENOMIC DNA]</scope>
    <source>
        <strain evidence="13 14">58Eu</strain>
    </source>
</reference>
<evidence type="ECO:0000259" key="11">
    <source>
        <dbReference type="Pfam" id="PF01545"/>
    </source>
</evidence>
<accession>S9ZEK3</accession>
<dbReference type="InterPro" id="IPR002524">
    <property type="entry name" value="Cation_efflux"/>
</dbReference>
<keyword evidence="14" id="KW-1185">Reference proteome</keyword>
<dbReference type="InterPro" id="IPR027470">
    <property type="entry name" value="Cation_efflux_CTD"/>
</dbReference>
<evidence type="ECO:0000256" key="9">
    <source>
        <dbReference type="SAM" id="MobiDB-lite"/>
    </source>
</evidence>
<dbReference type="PANTHER" id="PTHR11562:SF17">
    <property type="entry name" value="RE54080P-RELATED"/>
    <property type="match status" value="1"/>
</dbReference>